<evidence type="ECO:0000313" key="4">
    <source>
        <dbReference type="EMBL" id="MEC5384534.1"/>
    </source>
</evidence>
<sequence length="302" mass="33273">MQQKAFHVFLTVVCVFFTSAAYAAPVKDDAGRTLDLPRPAMRVMTLAPSLTEMLYEAGGGDKLIGTVEYSNYPPAAQKVERVGSNQKLDLERIAALKPDVVLVWYHGNALREIERVGALGIPLFYVEPHTIADIPGVLERLGQLVGTDKVAQEAAQRFRNRHAALRTQYSNRGPINVFYQISGKPLMTMNDEQIISDVIRLCGGRNVFGKEPMLVPRLSTESVVAIDPDVIMASRLGYGDGGAVRDPDAVNVKSWNEFTGMKAVRNKQIWLIPGDQISRHGPRILDAAQAVCTALDEARKFK</sequence>
<dbReference type="Proteomes" id="UP001331561">
    <property type="component" value="Unassembled WGS sequence"/>
</dbReference>
<dbReference type="RefSeq" id="WP_327597509.1">
    <property type="nucleotide sequence ID" value="NZ_JAYXHS010000001.1"/>
</dbReference>
<reference evidence="4 5" key="1">
    <citation type="submission" date="2024-01" db="EMBL/GenBank/DDBJ databases">
        <title>Uliginosibacterium soil sp. nov.</title>
        <authorList>
            <person name="Lv Y."/>
        </authorList>
    </citation>
    <scope>NUCLEOTIDE SEQUENCE [LARGE SCALE GENOMIC DNA]</scope>
    <source>
        <strain evidence="4 5">H3</strain>
    </source>
</reference>
<organism evidence="4 5">
    <name type="scientific">Uliginosibacterium silvisoli</name>
    <dbReference type="NCBI Taxonomy" id="3114758"/>
    <lineage>
        <taxon>Bacteria</taxon>
        <taxon>Pseudomonadati</taxon>
        <taxon>Pseudomonadota</taxon>
        <taxon>Betaproteobacteria</taxon>
        <taxon>Rhodocyclales</taxon>
        <taxon>Zoogloeaceae</taxon>
        <taxon>Uliginosibacterium</taxon>
    </lineage>
</organism>
<dbReference type="EMBL" id="JAYXHS010000001">
    <property type="protein sequence ID" value="MEC5384534.1"/>
    <property type="molecule type" value="Genomic_DNA"/>
</dbReference>
<keyword evidence="5" id="KW-1185">Reference proteome</keyword>
<dbReference type="InterPro" id="IPR050902">
    <property type="entry name" value="ABC_Transporter_SBP"/>
</dbReference>
<accession>A0ABU6JXZ4</accession>
<evidence type="ECO:0000259" key="3">
    <source>
        <dbReference type="PROSITE" id="PS50983"/>
    </source>
</evidence>
<dbReference type="InterPro" id="IPR054828">
    <property type="entry name" value="Vit_B12_bind_prot"/>
</dbReference>
<gene>
    <name evidence="4" type="ORF">VVD49_02305</name>
</gene>
<protein>
    <submittedName>
        <fullName evidence="4">Cobalamin-binding protein</fullName>
    </submittedName>
</protein>
<comment type="caution">
    <text evidence="4">The sequence shown here is derived from an EMBL/GenBank/DDBJ whole genome shotgun (WGS) entry which is preliminary data.</text>
</comment>
<feature type="signal peptide" evidence="2">
    <location>
        <begin position="1"/>
        <end position="23"/>
    </location>
</feature>
<evidence type="ECO:0000256" key="2">
    <source>
        <dbReference type="SAM" id="SignalP"/>
    </source>
</evidence>
<dbReference type="Gene3D" id="3.40.50.1980">
    <property type="entry name" value="Nitrogenase molybdenum iron protein domain"/>
    <property type="match status" value="2"/>
</dbReference>
<dbReference type="PANTHER" id="PTHR30535">
    <property type="entry name" value="VITAMIN B12-BINDING PROTEIN"/>
    <property type="match status" value="1"/>
</dbReference>
<proteinExistence type="predicted"/>
<feature type="chain" id="PRO_5045490717" evidence="2">
    <location>
        <begin position="24"/>
        <end position="302"/>
    </location>
</feature>
<name>A0ABU6JXZ4_9RHOO</name>
<evidence type="ECO:0000313" key="5">
    <source>
        <dbReference type="Proteomes" id="UP001331561"/>
    </source>
</evidence>
<evidence type="ECO:0000256" key="1">
    <source>
        <dbReference type="ARBA" id="ARBA00022729"/>
    </source>
</evidence>
<dbReference type="InterPro" id="IPR002491">
    <property type="entry name" value="ABC_transptr_periplasmic_BD"/>
</dbReference>
<dbReference type="CDD" id="cd01144">
    <property type="entry name" value="BtuF"/>
    <property type="match status" value="1"/>
</dbReference>
<feature type="domain" description="Fe/B12 periplasmic-binding" evidence="3">
    <location>
        <begin position="42"/>
        <end position="302"/>
    </location>
</feature>
<keyword evidence="1 2" id="KW-0732">Signal</keyword>
<dbReference type="SUPFAM" id="SSF53807">
    <property type="entry name" value="Helical backbone' metal receptor"/>
    <property type="match status" value="1"/>
</dbReference>
<dbReference type="PROSITE" id="PS50983">
    <property type="entry name" value="FE_B12_PBP"/>
    <property type="match status" value="1"/>
</dbReference>
<dbReference type="PANTHER" id="PTHR30535:SF34">
    <property type="entry name" value="MOLYBDATE-BINDING PROTEIN MOLA"/>
    <property type="match status" value="1"/>
</dbReference>
<dbReference type="Pfam" id="PF01497">
    <property type="entry name" value="Peripla_BP_2"/>
    <property type="match status" value="1"/>
</dbReference>
<dbReference type="NCBIfam" id="NF038402">
    <property type="entry name" value="TroA_like"/>
    <property type="match status" value="1"/>
</dbReference>